<dbReference type="PANTHER" id="PTHR17490">
    <property type="entry name" value="SUA5"/>
    <property type="match status" value="1"/>
</dbReference>
<evidence type="ECO:0000256" key="7">
    <source>
        <dbReference type="ARBA" id="ARBA00022840"/>
    </source>
</evidence>
<evidence type="ECO:0000256" key="1">
    <source>
        <dbReference type="ARBA" id="ARBA00004496"/>
    </source>
</evidence>
<dbReference type="FunFam" id="3.90.870.10:FF:000004">
    <property type="entry name" value="Threonylcarbamoyl-AMP synthase"/>
    <property type="match status" value="1"/>
</dbReference>
<evidence type="ECO:0000256" key="5">
    <source>
        <dbReference type="ARBA" id="ARBA00022695"/>
    </source>
</evidence>
<gene>
    <name evidence="9" type="primary">tsaC</name>
    <name evidence="11" type="ORF">CRV09_02650</name>
</gene>
<keyword evidence="2 9" id="KW-0963">Cytoplasm</keyword>
<evidence type="ECO:0000256" key="4">
    <source>
        <dbReference type="ARBA" id="ARBA00022694"/>
    </source>
</evidence>
<evidence type="ECO:0000256" key="2">
    <source>
        <dbReference type="ARBA" id="ARBA00022490"/>
    </source>
</evidence>
<accession>A0A2P5T1W2</accession>
<evidence type="ECO:0000256" key="9">
    <source>
        <dbReference type="HAMAP-Rule" id="MF_01852"/>
    </source>
</evidence>
<evidence type="ECO:0000313" key="11">
    <source>
        <dbReference type="EMBL" id="PPI88568.1"/>
    </source>
</evidence>
<dbReference type="InterPro" id="IPR017945">
    <property type="entry name" value="DHBP_synth_RibB-like_a/b_dom"/>
</dbReference>
<name>A0A2P5T1W2_9GAMM</name>
<evidence type="ECO:0000259" key="10">
    <source>
        <dbReference type="PROSITE" id="PS51163"/>
    </source>
</evidence>
<keyword evidence="5 9" id="KW-0548">Nucleotidyltransferase</keyword>
<evidence type="ECO:0000256" key="3">
    <source>
        <dbReference type="ARBA" id="ARBA00022679"/>
    </source>
</evidence>
<dbReference type="Gene3D" id="3.90.870.10">
    <property type="entry name" value="DHBP synthase"/>
    <property type="match status" value="1"/>
</dbReference>
<dbReference type="OrthoDB" id="9814580at2"/>
<protein>
    <recommendedName>
        <fullName evidence="9">Threonylcarbamoyl-AMP synthase</fullName>
        <shortName evidence="9">TC-AMP synthase</shortName>
        <ecNumber evidence="9">2.7.7.87</ecNumber>
    </recommendedName>
    <alternativeName>
        <fullName evidence="9">L-threonylcarbamoyladenylate synthase</fullName>
    </alternativeName>
    <alternativeName>
        <fullName evidence="9">t(6)A37 threonylcarbamoyladenosine biosynthesis protein TsaC</fullName>
    </alternativeName>
    <alternativeName>
        <fullName evidence="9">tRNA threonylcarbamoyladenosine biosynthesis protein TsaC</fullName>
    </alternativeName>
</protein>
<evidence type="ECO:0000256" key="8">
    <source>
        <dbReference type="ARBA" id="ARBA00048366"/>
    </source>
</evidence>
<dbReference type="GO" id="GO:0006450">
    <property type="term" value="P:regulation of translational fidelity"/>
    <property type="evidence" value="ECO:0007669"/>
    <property type="project" value="TreeGrafter"/>
</dbReference>
<proteinExistence type="inferred from homology"/>
<dbReference type="GO" id="GO:0002949">
    <property type="term" value="P:tRNA threonylcarbamoyladenosine modification"/>
    <property type="evidence" value="ECO:0007669"/>
    <property type="project" value="UniProtKB-UniRule"/>
</dbReference>
<keyword evidence="4 9" id="KW-0819">tRNA processing</keyword>
<dbReference type="Proteomes" id="UP000295937">
    <property type="component" value="Unassembled WGS sequence"/>
</dbReference>
<comment type="similarity">
    <text evidence="9">Belongs to the SUA5 family. TsaC subfamily.</text>
</comment>
<dbReference type="PROSITE" id="PS51163">
    <property type="entry name" value="YRDC"/>
    <property type="match status" value="1"/>
</dbReference>
<dbReference type="GO" id="GO:0061710">
    <property type="term" value="F:L-threonylcarbamoyladenylate synthase"/>
    <property type="evidence" value="ECO:0007669"/>
    <property type="project" value="UniProtKB-EC"/>
</dbReference>
<dbReference type="Pfam" id="PF01300">
    <property type="entry name" value="Sua5_yciO_yrdC"/>
    <property type="match status" value="1"/>
</dbReference>
<dbReference type="RefSeq" id="WP_136132609.1">
    <property type="nucleotide sequence ID" value="NZ_PDKR01000003.1"/>
</dbReference>
<dbReference type="InterPro" id="IPR006070">
    <property type="entry name" value="Sua5-like_dom"/>
</dbReference>
<reference evidence="11 12" key="1">
    <citation type="journal article" date="2018" name="Genome Biol. Evol.">
        <title>Cladogenesis and Genomic Streamlining in Extracellular Endosymbionts of Tropical Stink Bugs.</title>
        <authorList>
            <person name="Otero-Bravo A."/>
            <person name="Goffredi S."/>
            <person name="Sabree Z.L."/>
        </authorList>
    </citation>
    <scope>NUCLEOTIDE SEQUENCE [LARGE SCALE GENOMIC DNA]</scope>
    <source>
        <strain evidence="11 12">SoEO</strain>
    </source>
</reference>
<keyword evidence="3 9" id="KW-0808">Transferase</keyword>
<comment type="function">
    <text evidence="9">Required for the formation of a threonylcarbamoyl group on adenosine at position 37 (t(6)A37) in tRNAs that read codons beginning with adenine. Catalyzes the conversion of L-threonine, HCO(3)(-)/CO(2) and ATP to give threonylcarbamoyl-AMP (TC-AMP) as the acyladenylate intermediate, with the release of diphosphate.</text>
</comment>
<dbReference type="EC" id="2.7.7.87" evidence="9"/>
<dbReference type="SUPFAM" id="SSF55821">
    <property type="entry name" value="YrdC/RibB"/>
    <property type="match status" value="1"/>
</dbReference>
<dbReference type="AlphaFoldDB" id="A0A2P5T1W2"/>
<comment type="caution">
    <text evidence="11">The sequence shown here is derived from an EMBL/GenBank/DDBJ whole genome shotgun (WGS) entry which is preliminary data.</text>
</comment>
<dbReference type="GO" id="GO:0003725">
    <property type="term" value="F:double-stranded RNA binding"/>
    <property type="evidence" value="ECO:0007669"/>
    <property type="project" value="InterPro"/>
</dbReference>
<dbReference type="GO" id="GO:0005737">
    <property type="term" value="C:cytoplasm"/>
    <property type="evidence" value="ECO:0007669"/>
    <property type="project" value="UniProtKB-SubCell"/>
</dbReference>
<comment type="subcellular location">
    <subcellularLocation>
        <location evidence="1 9">Cytoplasm</location>
    </subcellularLocation>
</comment>
<keyword evidence="7 9" id="KW-0067">ATP-binding</keyword>
<dbReference type="EMBL" id="PDKR01000003">
    <property type="protein sequence ID" value="PPI88568.1"/>
    <property type="molecule type" value="Genomic_DNA"/>
</dbReference>
<dbReference type="InterPro" id="IPR050156">
    <property type="entry name" value="TC-AMP_synthase_SUA5"/>
</dbReference>
<evidence type="ECO:0000256" key="6">
    <source>
        <dbReference type="ARBA" id="ARBA00022741"/>
    </source>
</evidence>
<dbReference type="GO" id="GO:0000049">
    <property type="term" value="F:tRNA binding"/>
    <property type="evidence" value="ECO:0007669"/>
    <property type="project" value="TreeGrafter"/>
</dbReference>
<organism evidence="11 12">
    <name type="scientific">Candidatus Pantoea edessiphila</name>
    <dbReference type="NCBI Taxonomy" id="2044610"/>
    <lineage>
        <taxon>Bacteria</taxon>
        <taxon>Pseudomonadati</taxon>
        <taxon>Pseudomonadota</taxon>
        <taxon>Gammaproteobacteria</taxon>
        <taxon>Enterobacterales</taxon>
        <taxon>Erwiniaceae</taxon>
        <taxon>Pantoea</taxon>
    </lineage>
</organism>
<evidence type="ECO:0000313" key="12">
    <source>
        <dbReference type="Proteomes" id="UP000295937"/>
    </source>
</evidence>
<dbReference type="HAMAP" id="MF_01852">
    <property type="entry name" value="TsaC"/>
    <property type="match status" value="1"/>
</dbReference>
<feature type="domain" description="YrdC-like" evidence="10">
    <location>
        <begin position="7"/>
        <end position="190"/>
    </location>
</feature>
<dbReference type="GO" id="GO:0005524">
    <property type="term" value="F:ATP binding"/>
    <property type="evidence" value="ECO:0007669"/>
    <property type="project" value="UniProtKB-UniRule"/>
</dbReference>
<dbReference type="PANTHER" id="PTHR17490:SF18">
    <property type="entry name" value="THREONYLCARBAMOYL-AMP SYNTHASE"/>
    <property type="match status" value="1"/>
</dbReference>
<dbReference type="InterPro" id="IPR023535">
    <property type="entry name" value="TC-AMP_synthase"/>
</dbReference>
<comment type="catalytic activity">
    <reaction evidence="8 9">
        <text>L-threonine + hydrogencarbonate + ATP = L-threonylcarbamoyladenylate + diphosphate + H2O</text>
        <dbReference type="Rhea" id="RHEA:36407"/>
        <dbReference type="ChEBI" id="CHEBI:15377"/>
        <dbReference type="ChEBI" id="CHEBI:17544"/>
        <dbReference type="ChEBI" id="CHEBI:30616"/>
        <dbReference type="ChEBI" id="CHEBI:33019"/>
        <dbReference type="ChEBI" id="CHEBI:57926"/>
        <dbReference type="ChEBI" id="CHEBI:73682"/>
        <dbReference type="EC" id="2.7.7.87"/>
    </reaction>
</comment>
<sequence>MHKEDFLISLKHCVKELYLGGIIIYPTEAVFGFGCDPENKTAVEKLIFLKNRSLNKGFILISNDYNQLKSYVDEYKISSIKRDYMFSYWPGPTTFIVPASRQTPIWLTGKFDSLAIRVSNHPGIKALCNKFGKPIISTSANLANQKPCRTFEDVIKKFGKSFPILLGETYGLKRPSEIRNIITGDLIRKG</sequence>
<keyword evidence="6 9" id="KW-0547">Nucleotide-binding</keyword>